<reference evidence="1" key="1">
    <citation type="submission" date="2018-06" db="EMBL/GenBank/DDBJ databases">
        <authorList>
            <person name="Zhirakovskaya E."/>
        </authorList>
    </citation>
    <scope>NUCLEOTIDE SEQUENCE</scope>
</reference>
<accession>A0A3B0VNV3</accession>
<evidence type="ECO:0000313" key="1">
    <source>
        <dbReference type="EMBL" id="VAW33314.1"/>
    </source>
</evidence>
<name>A0A3B0VNV3_9ZZZZ</name>
<proteinExistence type="predicted"/>
<dbReference type="AlphaFoldDB" id="A0A3B0VNV3"/>
<protein>
    <submittedName>
        <fullName evidence="1">Uncharacterized protein</fullName>
    </submittedName>
</protein>
<sequence>MVTESLDCPNCGNTDTYDSKFCSNCSQKTNLRKEVRKEVRKEERKEEKKDIHCINDLEIGINITKHSIETQMSWQNT</sequence>
<gene>
    <name evidence="1" type="ORF">MNBD_GAMMA01-1031</name>
</gene>
<organism evidence="1">
    <name type="scientific">hydrothermal vent metagenome</name>
    <dbReference type="NCBI Taxonomy" id="652676"/>
    <lineage>
        <taxon>unclassified sequences</taxon>
        <taxon>metagenomes</taxon>
        <taxon>ecological metagenomes</taxon>
    </lineage>
</organism>
<dbReference type="EMBL" id="UOEW01000026">
    <property type="protein sequence ID" value="VAW33314.1"/>
    <property type="molecule type" value="Genomic_DNA"/>
</dbReference>